<accession>A0A517TTU4</accession>
<dbReference type="RefSeq" id="WP_145431333.1">
    <property type="nucleotide sequence ID" value="NZ_CP036339.1"/>
</dbReference>
<dbReference type="Gene3D" id="2.60.120.10">
    <property type="entry name" value="Jelly Rolls"/>
    <property type="match status" value="1"/>
</dbReference>
<evidence type="ECO:0000313" key="2">
    <source>
        <dbReference type="EMBL" id="QDT71793.1"/>
    </source>
</evidence>
<dbReference type="KEGG" id="llh:I41_09530"/>
<dbReference type="InterPro" id="IPR013096">
    <property type="entry name" value="Cupin_2"/>
</dbReference>
<dbReference type="OrthoDB" id="9793184at2"/>
<name>A0A517TTU4_9BACT</name>
<sequence length="111" mass="11668">MQASYKVIADLVDTVALPPDGTLSHTIHQDDHLKAVLFGFAAGQELSEHTAATPAVMHFLSGEADVTLGSDPIAAGPGCWIHMPPHTPHSIRAKTPVVMLLLLLKSGAVQS</sequence>
<dbReference type="Proteomes" id="UP000317909">
    <property type="component" value="Chromosome"/>
</dbReference>
<keyword evidence="3" id="KW-1185">Reference proteome</keyword>
<dbReference type="SUPFAM" id="SSF51182">
    <property type="entry name" value="RmlC-like cupins"/>
    <property type="match status" value="1"/>
</dbReference>
<dbReference type="PANTHER" id="PTHR37694">
    <property type="entry name" value="SLR8022 PROTEIN"/>
    <property type="match status" value="1"/>
</dbReference>
<dbReference type="AlphaFoldDB" id="A0A517TTU4"/>
<dbReference type="CDD" id="cd02230">
    <property type="entry name" value="cupin_HP0902-like"/>
    <property type="match status" value="1"/>
</dbReference>
<feature type="domain" description="Cupin type-2" evidence="1">
    <location>
        <begin position="38"/>
        <end position="101"/>
    </location>
</feature>
<organism evidence="2 3">
    <name type="scientific">Lacipirellula limnantheis</name>
    <dbReference type="NCBI Taxonomy" id="2528024"/>
    <lineage>
        <taxon>Bacteria</taxon>
        <taxon>Pseudomonadati</taxon>
        <taxon>Planctomycetota</taxon>
        <taxon>Planctomycetia</taxon>
        <taxon>Pirellulales</taxon>
        <taxon>Lacipirellulaceae</taxon>
        <taxon>Lacipirellula</taxon>
    </lineage>
</organism>
<gene>
    <name evidence="2" type="ORF">I41_09530</name>
</gene>
<dbReference type="Pfam" id="PF07883">
    <property type="entry name" value="Cupin_2"/>
    <property type="match status" value="1"/>
</dbReference>
<evidence type="ECO:0000313" key="3">
    <source>
        <dbReference type="Proteomes" id="UP000317909"/>
    </source>
</evidence>
<dbReference type="EMBL" id="CP036339">
    <property type="protein sequence ID" value="QDT71793.1"/>
    <property type="molecule type" value="Genomic_DNA"/>
</dbReference>
<dbReference type="PANTHER" id="PTHR37694:SF1">
    <property type="entry name" value="SLR8022 PROTEIN"/>
    <property type="match status" value="1"/>
</dbReference>
<proteinExistence type="predicted"/>
<evidence type="ECO:0000259" key="1">
    <source>
        <dbReference type="Pfam" id="PF07883"/>
    </source>
</evidence>
<dbReference type="InterPro" id="IPR014710">
    <property type="entry name" value="RmlC-like_jellyroll"/>
</dbReference>
<reference evidence="2 3" key="1">
    <citation type="submission" date="2019-02" db="EMBL/GenBank/DDBJ databases">
        <title>Deep-cultivation of Planctomycetes and their phenomic and genomic characterization uncovers novel biology.</title>
        <authorList>
            <person name="Wiegand S."/>
            <person name="Jogler M."/>
            <person name="Boedeker C."/>
            <person name="Pinto D."/>
            <person name="Vollmers J."/>
            <person name="Rivas-Marin E."/>
            <person name="Kohn T."/>
            <person name="Peeters S.H."/>
            <person name="Heuer A."/>
            <person name="Rast P."/>
            <person name="Oberbeckmann S."/>
            <person name="Bunk B."/>
            <person name="Jeske O."/>
            <person name="Meyerdierks A."/>
            <person name="Storesund J.E."/>
            <person name="Kallscheuer N."/>
            <person name="Luecker S."/>
            <person name="Lage O.M."/>
            <person name="Pohl T."/>
            <person name="Merkel B.J."/>
            <person name="Hornburger P."/>
            <person name="Mueller R.-W."/>
            <person name="Bruemmer F."/>
            <person name="Labrenz M."/>
            <person name="Spormann A.M."/>
            <person name="Op den Camp H."/>
            <person name="Overmann J."/>
            <person name="Amann R."/>
            <person name="Jetten M.S.M."/>
            <person name="Mascher T."/>
            <person name="Medema M.H."/>
            <person name="Devos D.P."/>
            <person name="Kaster A.-K."/>
            <person name="Ovreas L."/>
            <person name="Rohde M."/>
            <person name="Galperin M.Y."/>
            <person name="Jogler C."/>
        </authorList>
    </citation>
    <scope>NUCLEOTIDE SEQUENCE [LARGE SCALE GENOMIC DNA]</scope>
    <source>
        <strain evidence="2 3">I41</strain>
    </source>
</reference>
<dbReference type="InterPro" id="IPR011051">
    <property type="entry name" value="RmlC_Cupin_sf"/>
</dbReference>
<protein>
    <submittedName>
        <fullName evidence="2">Cupin domain protein</fullName>
    </submittedName>
</protein>